<dbReference type="InterPro" id="IPR050833">
    <property type="entry name" value="Poly_Biosynth_Transport"/>
</dbReference>
<comment type="caution">
    <text evidence="7">The sequence shown here is derived from an EMBL/GenBank/DDBJ whole genome shotgun (WGS) entry which is preliminary data.</text>
</comment>
<keyword evidence="5 6" id="KW-0472">Membrane</keyword>
<keyword evidence="3 6" id="KW-0812">Transmembrane</keyword>
<feature type="transmembrane region" description="Helical" evidence="6">
    <location>
        <begin position="365"/>
        <end position="385"/>
    </location>
</feature>
<reference evidence="7 8" key="1">
    <citation type="journal article" date="2020" name="mSystems">
        <title>Defining Genomic and Predicted Metabolic Features of the Acetobacterium Genus.</title>
        <authorList>
            <person name="Ross D.E."/>
            <person name="Marshall C.W."/>
            <person name="Gulliver D."/>
            <person name="May H.D."/>
            <person name="Norman R.S."/>
        </authorList>
    </citation>
    <scope>NUCLEOTIDE SEQUENCE [LARGE SCALE GENOMIC DNA]</scope>
    <source>
        <strain evidence="7 8">DSM 4132</strain>
    </source>
</reference>
<dbReference type="Proteomes" id="UP000622405">
    <property type="component" value="Unassembled WGS sequence"/>
</dbReference>
<protein>
    <submittedName>
        <fullName evidence="7">Oligosaccharide flippase family protein</fullName>
    </submittedName>
</protein>
<keyword evidence="8" id="KW-1185">Reference proteome</keyword>
<evidence type="ECO:0000256" key="2">
    <source>
        <dbReference type="ARBA" id="ARBA00022475"/>
    </source>
</evidence>
<feature type="transmembrane region" description="Helical" evidence="6">
    <location>
        <begin position="178"/>
        <end position="199"/>
    </location>
</feature>
<feature type="transmembrane region" description="Helical" evidence="6">
    <location>
        <begin position="95"/>
        <end position="117"/>
    </location>
</feature>
<feature type="transmembrane region" description="Helical" evidence="6">
    <location>
        <begin position="220"/>
        <end position="245"/>
    </location>
</feature>
<dbReference type="EMBL" id="WJBE01000002">
    <property type="protein sequence ID" value="MBC3898671.1"/>
    <property type="molecule type" value="Genomic_DNA"/>
</dbReference>
<evidence type="ECO:0000256" key="4">
    <source>
        <dbReference type="ARBA" id="ARBA00022989"/>
    </source>
</evidence>
<dbReference type="PANTHER" id="PTHR30250">
    <property type="entry name" value="PST FAMILY PREDICTED COLANIC ACID TRANSPORTER"/>
    <property type="match status" value="1"/>
</dbReference>
<sequence>MVDKENNKNRNPLLKINFIMNSILTMSQFIFPLITFPYVSRILLPEGTGKVAFATSIIAYFAMFAQLGIPTYGIRACAKVRDNKEELTKTTQELFIINITMCVIMYALFVIALYFVPRLMEEKMLFIIVSFVIIFNAIGMEWLYKGLEQYTYITVRSIIIKFIALIAIFFLIQEEDDYLIYAGITVFAASASGVLNFINAHKYISMKPVGGYNFRRHIKAIVIFFATSCAIIVYTNLDIVMLGFIQTDKDVGYYNAAVKIKIILLSIVTSLGTVLLPRASYYIEHNMKDEFFLITHKAINFVILIASPLTLFFIFFAREGVLFLSGNAYEGSILPMQIIMPTLLVIGLTNIMGIQMLVPMGKEKIVLYSVIAGAVVNLIANSILIPKMGASGAAIGTLIAEIVVWIVQFAFLKEMVKNIYLEVNYISIIIALLLGTAGSIWCKSMGMSYFMTLLVSSVLFFGIYTLVLTIAKEPLVIEIEGQVFGKIIKKFKESEKSRNEI</sequence>
<feature type="transmembrane region" description="Helical" evidence="6">
    <location>
        <begin position="391"/>
        <end position="411"/>
    </location>
</feature>
<evidence type="ECO:0000313" key="7">
    <source>
        <dbReference type="EMBL" id="MBC3898671.1"/>
    </source>
</evidence>
<feature type="transmembrane region" description="Helical" evidence="6">
    <location>
        <begin position="298"/>
        <end position="318"/>
    </location>
</feature>
<feature type="transmembrane region" description="Helical" evidence="6">
    <location>
        <begin position="51"/>
        <end position="74"/>
    </location>
</feature>
<comment type="subcellular location">
    <subcellularLocation>
        <location evidence="1">Cell membrane</location>
        <topology evidence="1">Multi-pass membrane protein</topology>
    </subcellularLocation>
</comment>
<dbReference type="CDD" id="cd13128">
    <property type="entry name" value="MATE_Wzx_like"/>
    <property type="match status" value="1"/>
</dbReference>
<feature type="transmembrane region" description="Helical" evidence="6">
    <location>
        <begin position="423"/>
        <end position="441"/>
    </location>
</feature>
<evidence type="ECO:0000313" key="8">
    <source>
        <dbReference type="Proteomes" id="UP000622405"/>
    </source>
</evidence>
<feature type="transmembrane region" description="Helical" evidence="6">
    <location>
        <begin position="18"/>
        <end position="39"/>
    </location>
</feature>
<proteinExistence type="predicted"/>
<evidence type="ECO:0000256" key="1">
    <source>
        <dbReference type="ARBA" id="ARBA00004651"/>
    </source>
</evidence>
<feature type="transmembrane region" description="Helical" evidence="6">
    <location>
        <begin position="150"/>
        <end position="172"/>
    </location>
</feature>
<evidence type="ECO:0000256" key="6">
    <source>
        <dbReference type="SAM" id="Phobius"/>
    </source>
</evidence>
<gene>
    <name evidence="7" type="ORF">GH811_03465</name>
</gene>
<feature type="transmembrane region" description="Helical" evidence="6">
    <location>
        <begin position="123"/>
        <end position="143"/>
    </location>
</feature>
<accession>A0ABR6YU66</accession>
<evidence type="ECO:0000256" key="3">
    <source>
        <dbReference type="ARBA" id="ARBA00022692"/>
    </source>
</evidence>
<name>A0ABR6YU66_9FIRM</name>
<dbReference type="InterPro" id="IPR002797">
    <property type="entry name" value="Polysacc_synth"/>
</dbReference>
<organism evidence="7 8">
    <name type="scientific">Acetobacterium malicum</name>
    <dbReference type="NCBI Taxonomy" id="52692"/>
    <lineage>
        <taxon>Bacteria</taxon>
        <taxon>Bacillati</taxon>
        <taxon>Bacillota</taxon>
        <taxon>Clostridia</taxon>
        <taxon>Eubacteriales</taxon>
        <taxon>Eubacteriaceae</taxon>
        <taxon>Acetobacterium</taxon>
    </lineage>
</organism>
<evidence type="ECO:0000256" key="5">
    <source>
        <dbReference type="ARBA" id="ARBA00023136"/>
    </source>
</evidence>
<feature type="transmembrane region" description="Helical" evidence="6">
    <location>
        <begin position="338"/>
        <end position="358"/>
    </location>
</feature>
<keyword evidence="4 6" id="KW-1133">Transmembrane helix</keyword>
<dbReference type="Pfam" id="PF01943">
    <property type="entry name" value="Polysacc_synt"/>
    <property type="match status" value="1"/>
</dbReference>
<feature type="transmembrane region" description="Helical" evidence="6">
    <location>
        <begin position="447"/>
        <end position="471"/>
    </location>
</feature>
<feature type="transmembrane region" description="Helical" evidence="6">
    <location>
        <begin position="257"/>
        <end position="277"/>
    </location>
</feature>
<keyword evidence="2" id="KW-1003">Cell membrane</keyword>
<dbReference type="PANTHER" id="PTHR30250:SF11">
    <property type="entry name" value="O-ANTIGEN TRANSPORTER-RELATED"/>
    <property type="match status" value="1"/>
</dbReference>